<feature type="region of interest" description="Disordered" evidence="7">
    <location>
        <begin position="1410"/>
        <end position="1549"/>
    </location>
</feature>
<evidence type="ECO:0000256" key="1">
    <source>
        <dbReference type="ARBA" id="ARBA00004586"/>
    </source>
</evidence>
<dbReference type="EnsemblMetazoa" id="AFUN010089-RA">
    <property type="protein sequence ID" value="AFUN010089-PA"/>
    <property type="gene ID" value="AFUN010089"/>
</dbReference>
<evidence type="ECO:0000313" key="10">
    <source>
        <dbReference type="EnsemblMetazoa" id="AFUN010089-PA"/>
    </source>
</evidence>
<dbReference type="Pfam" id="PF15361">
    <property type="entry name" value="RIC3"/>
    <property type="match status" value="1"/>
</dbReference>
<proteinExistence type="inferred from homology"/>
<name>A0A182RUX9_ANOFN</name>
<feature type="region of interest" description="Disordered" evidence="7">
    <location>
        <begin position="131"/>
        <end position="171"/>
    </location>
</feature>
<keyword evidence="5 8" id="KW-1133">Transmembrane helix</keyword>
<dbReference type="VEuPathDB" id="VectorBase:AFUN010089"/>
<evidence type="ECO:0000256" key="2">
    <source>
        <dbReference type="ARBA" id="ARBA00008538"/>
    </source>
</evidence>
<evidence type="ECO:0000256" key="7">
    <source>
        <dbReference type="SAM" id="MobiDB-lite"/>
    </source>
</evidence>
<evidence type="ECO:0000256" key="5">
    <source>
        <dbReference type="ARBA" id="ARBA00022989"/>
    </source>
</evidence>
<feature type="region of interest" description="Disordered" evidence="7">
    <location>
        <begin position="786"/>
        <end position="815"/>
    </location>
</feature>
<reference evidence="10" key="1">
    <citation type="submission" date="2020-05" db="UniProtKB">
        <authorList>
            <consortium name="EnsemblMetazoa"/>
        </authorList>
    </citation>
    <scope>IDENTIFICATION</scope>
    <source>
        <strain evidence="10">FUMOZ</strain>
    </source>
</reference>
<dbReference type="InterPro" id="IPR032763">
    <property type="entry name" value="RIC3_N"/>
</dbReference>
<dbReference type="GO" id="GO:0005789">
    <property type="term" value="C:endoplasmic reticulum membrane"/>
    <property type="evidence" value="ECO:0007669"/>
    <property type="project" value="UniProtKB-SubCell"/>
</dbReference>
<dbReference type="GO" id="GO:0043005">
    <property type="term" value="C:neuron projection"/>
    <property type="evidence" value="ECO:0007669"/>
    <property type="project" value="TreeGrafter"/>
</dbReference>
<keyword evidence="4" id="KW-0256">Endoplasmic reticulum</keyword>
<comment type="similarity">
    <text evidence="2">Belongs to the ric-3 family.</text>
</comment>
<feature type="transmembrane region" description="Helical" evidence="8">
    <location>
        <begin position="20"/>
        <end position="40"/>
    </location>
</feature>
<dbReference type="GO" id="GO:0034394">
    <property type="term" value="P:protein localization to cell surface"/>
    <property type="evidence" value="ECO:0007669"/>
    <property type="project" value="TreeGrafter"/>
</dbReference>
<keyword evidence="3 8" id="KW-0812">Transmembrane</keyword>
<dbReference type="STRING" id="62324.A0A182RUX9"/>
<dbReference type="PANTHER" id="PTHR21723">
    <property type="entry name" value="RESISTANCE TO INHIBITORS OF CHOLINESTERASE PROTEIN 3 RIC3"/>
    <property type="match status" value="1"/>
</dbReference>
<feature type="region of interest" description="Disordered" evidence="7">
    <location>
        <begin position="1353"/>
        <end position="1383"/>
    </location>
</feature>
<dbReference type="InterPro" id="IPR026160">
    <property type="entry name" value="Ric3"/>
</dbReference>
<evidence type="ECO:0000259" key="9">
    <source>
        <dbReference type="Pfam" id="PF15361"/>
    </source>
</evidence>
<comment type="subcellular location">
    <subcellularLocation>
        <location evidence="1">Endoplasmic reticulum membrane</location>
    </subcellularLocation>
</comment>
<feature type="domain" description="Resistance to inhibitors of cholinesterase protein 3 N-terminal" evidence="9">
    <location>
        <begin position="27"/>
        <end position="208"/>
    </location>
</feature>
<evidence type="ECO:0000256" key="4">
    <source>
        <dbReference type="ARBA" id="ARBA00022824"/>
    </source>
</evidence>
<organism evidence="10">
    <name type="scientific">Anopheles funestus</name>
    <name type="common">African malaria mosquito</name>
    <dbReference type="NCBI Taxonomy" id="62324"/>
    <lineage>
        <taxon>Eukaryota</taxon>
        <taxon>Metazoa</taxon>
        <taxon>Ecdysozoa</taxon>
        <taxon>Arthropoda</taxon>
        <taxon>Hexapoda</taxon>
        <taxon>Insecta</taxon>
        <taxon>Pterygota</taxon>
        <taxon>Neoptera</taxon>
        <taxon>Endopterygota</taxon>
        <taxon>Diptera</taxon>
        <taxon>Nematocera</taxon>
        <taxon>Culicoidea</taxon>
        <taxon>Culicidae</taxon>
        <taxon>Anophelinae</taxon>
        <taxon>Anopheles</taxon>
    </lineage>
</organism>
<dbReference type="VEuPathDB" id="VectorBase:AFUN2_011105"/>
<evidence type="ECO:0000256" key="8">
    <source>
        <dbReference type="SAM" id="Phobius"/>
    </source>
</evidence>
<protein>
    <submittedName>
        <fullName evidence="10">RIC3 domain-containing protein</fullName>
    </submittedName>
</protein>
<sequence length="1631" mass="176817">MATATGHRMESNSGMGPRKTMIIMVTVVGCVAILWPKVFYPMMVGNGQNKNVIKDHRGAGCCGVVLDQETFANASISYAASQQQQQQQEQNLFRKRNFAPYVDIDSIRQERPPHLRPEAMHPAMRERGRAIPQSGSIHGGERPQSAPRIVEGRPGPIPGMRPPMGAGSHQATKSANSMGFIMPLYTIGIVSFFIYTIMKLIFKKSPATPYAEVKPDPAFRNEVFTTEQYIKRPDDGTTKLDQSHVTAATNGELVVPVAVSSVSAEPSSVQSELSIDYEQLSKQKEIAKPDESSAAEHVTLQHEPAVQEIMVQDDQIESTETVSEERAEEFFTEQQLAHDPTTEKVVDGIVVKKVAAVEESAASQSSLEDGEESKIQEESVLKAVNGTSSPANDDIIDLSKQRENDQVQRESEVNEPVIEEIMLVKQTSMQYATIARSEEDQTISADEPDVAQQMKQEITSTDETTNLETKENGQHETVTEVLAEELVEPLTATIMPAAEKDEVQEHTPILEINEVSELLVVQWSSAAENEPQILEESAAITTTEQPSDQAVHETSENTTIEPIESIMKEDLIEVSYPKQEIELIQNPVVQDPIEPESTMAEITKEIQEIISEDIPQSDAVSAEIELKESQEIISEDIPQNDAVSSEIELKETPDETIKEQQNVPHLELEQTDKVIADDAIKEQQNVPQLELEQTDKVLADDAIKEQQNVPQLELEQTDKVIDLATETTDLVHKTVEDITLTAEQLVQEVLEHAEELAKQQDQYPELPEHDPATQKLVDGIVVERFDHPETEQPEDTDATVSHEFSDEQETVTQEPTVEEMELAAAIEQTLIEEDAGEMDSISEDTSLSVASVIEQQPKAKETEESNTVSDVVCTTDEKIDSTTGDVTFVETKNLSVNETILATEVVQEQVDVSEPGNKFGVAAVDSSKTDVVIEEQPLPKVSEEHGTVSEALITTELLTSTSSEPVFVELNDQPTVEAETVLEETNKVNGAGNLSGAAAADSTDNRSVSIEEVHDEAAIVDEVEGKVIEEHIIPISIEKASMSGTMTITEVTSDDAIIESPHISKTASNMPSPAVTAVPVMDTIDEKQETVELSHELLHDQQKQPEISLTTLEHVTKEALVERTLNEAAAVVNEIESIVDHIITEKLIHSGASDGMVATNGLQESSPQEPPRLAASAALIVEAIESKSSGVHGMVTSRDSTQHMQTITVTNGLTTNLDETIGDTNLPASSDPLPIVSPSSASAPTPSSEAFPVPEPMVLSSPEVVSNASTLASVSETHSINFVADEQRSNVPAGQEGQDTVDNGMQGIAGTVEQRVAATVPPSAATTSIGQVPTSVSNVTNPKFLTLNLANYSTSDSSGNNSKSSSLSIANLSQSGTSSAGGDSADQLMELELLRKKLDETERAMTKIIANMGNIPKGQETNVNADEPEKDEKETAAEVTAAEEDHAKVSNGHAIKPVENAAENESSEKETSGGESSSANSTPEKKPKKRDTSTERGTVKVMAMEVTAQRENGKRLSRPSTPLMPMGGHSESANVPTEEHETRSIVLDGRLPHDSKILVSDAETAVEKLEPENSEEEDDAPVILSGKMTLSLINMDFIEKDATGTVAVGEIVTELHKPQEDLTTTSAKDAE</sequence>
<accession>A0A182RUX9</accession>
<keyword evidence="6 8" id="KW-0472">Membrane</keyword>
<evidence type="ECO:0000256" key="6">
    <source>
        <dbReference type="ARBA" id="ARBA00023136"/>
    </source>
</evidence>
<dbReference type="GO" id="GO:0045202">
    <property type="term" value="C:synapse"/>
    <property type="evidence" value="ECO:0007669"/>
    <property type="project" value="GOC"/>
</dbReference>
<dbReference type="PANTHER" id="PTHR21723:SF3">
    <property type="entry name" value="PROTEIN RIC-3"/>
    <property type="match status" value="1"/>
</dbReference>
<dbReference type="GO" id="GO:0043025">
    <property type="term" value="C:neuronal cell body"/>
    <property type="evidence" value="ECO:0007669"/>
    <property type="project" value="TreeGrafter"/>
</dbReference>
<evidence type="ECO:0000256" key="3">
    <source>
        <dbReference type="ARBA" id="ARBA00022692"/>
    </source>
</evidence>
<dbReference type="GO" id="GO:0007271">
    <property type="term" value="P:synaptic transmission, cholinergic"/>
    <property type="evidence" value="ECO:0007669"/>
    <property type="project" value="TreeGrafter"/>
</dbReference>
<feature type="transmembrane region" description="Helical" evidence="8">
    <location>
        <begin position="180"/>
        <end position="202"/>
    </location>
</feature>